<dbReference type="EMBL" id="KZ308155">
    <property type="protein sequence ID" value="KAG8223236.1"/>
    <property type="molecule type" value="Genomic_DNA"/>
</dbReference>
<name>A0A8K0NVA2_LADFU</name>
<comment type="caution">
    <text evidence="3">The sequence shown here is derived from an EMBL/GenBank/DDBJ whole genome shotgun (WGS) entry which is preliminary data.</text>
</comment>
<keyword evidence="2" id="KW-1133">Transmembrane helix</keyword>
<keyword evidence="2" id="KW-0472">Membrane</keyword>
<evidence type="ECO:0000256" key="1">
    <source>
        <dbReference type="SAM" id="MobiDB-lite"/>
    </source>
</evidence>
<feature type="region of interest" description="Disordered" evidence="1">
    <location>
        <begin position="337"/>
        <end position="393"/>
    </location>
</feature>
<keyword evidence="2" id="KW-0812">Transmembrane</keyword>
<accession>A0A8K0NVA2</accession>
<feature type="transmembrane region" description="Helical" evidence="2">
    <location>
        <begin position="205"/>
        <end position="226"/>
    </location>
</feature>
<evidence type="ECO:0000256" key="2">
    <source>
        <dbReference type="SAM" id="Phobius"/>
    </source>
</evidence>
<proteinExistence type="predicted"/>
<protein>
    <recommendedName>
        <fullName evidence="5">Generative cell specific-1/HAP2 domain-containing protein</fullName>
    </recommendedName>
</protein>
<dbReference type="OrthoDB" id="8197467at2759"/>
<evidence type="ECO:0000313" key="3">
    <source>
        <dbReference type="EMBL" id="KAG8223236.1"/>
    </source>
</evidence>
<dbReference type="AlphaFoldDB" id="A0A8K0NVA2"/>
<organism evidence="3 4">
    <name type="scientific">Ladona fulva</name>
    <name type="common">Scarce chaser dragonfly</name>
    <name type="synonym">Libellula fulva</name>
    <dbReference type="NCBI Taxonomy" id="123851"/>
    <lineage>
        <taxon>Eukaryota</taxon>
        <taxon>Metazoa</taxon>
        <taxon>Ecdysozoa</taxon>
        <taxon>Arthropoda</taxon>
        <taxon>Hexapoda</taxon>
        <taxon>Insecta</taxon>
        <taxon>Pterygota</taxon>
        <taxon>Palaeoptera</taxon>
        <taxon>Odonata</taxon>
        <taxon>Epiprocta</taxon>
        <taxon>Anisoptera</taxon>
        <taxon>Libelluloidea</taxon>
        <taxon>Libellulidae</taxon>
        <taxon>Ladona</taxon>
    </lineage>
</organism>
<evidence type="ECO:0000313" key="4">
    <source>
        <dbReference type="Proteomes" id="UP000792457"/>
    </source>
</evidence>
<keyword evidence="4" id="KW-1185">Reference proteome</keyword>
<gene>
    <name evidence="3" type="ORF">J437_LFUL003587</name>
</gene>
<feature type="transmembrane region" description="Helical" evidence="2">
    <location>
        <begin position="285"/>
        <end position="308"/>
    </location>
</feature>
<sequence length="618" mass="69564">MMENSLQLGYYGKHISQIDVVLSVESNSVVRKGPAQITTVIVDAAGEAPTINVVVTNLGLGSASFTVELGECIPSVKEAIKSSPPSFSGYKSKKLAISPLHQADFSIQLCKGISHEKTRCIVLVQDEDGKTVAARRITIVKDVRCLCAWHCQCNCIHSEVNLKCRLMPQDELLAAGFKGTVPVILPITYEDYLATVLEKKYINCLLLYFILFLILLLLLGVCKVVLGLTYWDEVWVVGIPYYYGPKTMKKYQEESLANCEVQNNMTGYPVHSDSKKRSAHKYNRFAEFLMNIFMFLLLPFVFLIWWPIHMCFIALCKNGAGYQWKFSISKFIAGSNNTSETSSFIPEDTESTQSRSLKEDCLEGTPSKSKSKSKSSDHRTRSTPDIPETDYSETQDHSHITFVTYDGTSDEQELRDIDYVMLQMRKSSSALQKARDRAYCISGSHRIFLAESIDEEDTTRSRSVRDVLTTVDDTLSEVTTKDSLEAVTGSEAGLSSNAAQEFVERLRSKKFIFRNIDKIIGDVNFPKGRAYSIRGYFFNAPGGYKFIPPTPLWQYWTLDEDGETVVQLDPPMNLFASEFEKSYDSAQNVLEEGDLSMLPISTCVNVQYQHFDEVSSRN</sequence>
<reference evidence="3" key="1">
    <citation type="submission" date="2013-04" db="EMBL/GenBank/DDBJ databases">
        <authorList>
            <person name="Qu J."/>
            <person name="Murali S.C."/>
            <person name="Bandaranaike D."/>
            <person name="Bellair M."/>
            <person name="Blankenburg K."/>
            <person name="Chao H."/>
            <person name="Dinh H."/>
            <person name="Doddapaneni H."/>
            <person name="Downs B."/>
            <person name="Dugan-Rocha S."/>
            <person name="Elkadiri S."/>
            <person name="Gnanaolivu R.D."/>
            <person name="Hernandez B."/>
            <person name="Javaid M."/>
            <person name="Jayaseelan J.C."/>
            <person name="Lee S."/>
            <person name="Li M."/>
            <person name="Ming W."/>
            <person name="Munidasa M."/>
            <person name="Muniz J."/>
            <person name="Nguyen L."/>
            <person name="Ongeri F."/>
            <person name="Osuji N."/>
            <person name="Pu L.-L."/>
            <person name="Puazo M."/>
            <person name="Qu C."/>
            <person name="Quiroz J."/>
            <person name="Raj R."/>
            <person name="Weissenberger G."/>
            <person name="Xin Y."/>
            <person name="Zou X."/>
            <person name="Han Y."/>
            <person name="Richards S."/>
            <person name="Worley K."/>
            <person name="Muzny D."/>
            <person name="Gibbs R."/>
        </authorList>
    </citation>
    <scope>NUCLEOTIDE SEQUENCE</scope>
    <source>
        <strain evidence="3">Sampled in the wild</strain>
    </source>
</reference>
<reference evidence="3" key="2">
    <citation type="submission" date="2017-10" db="EMBL/GenBank/DDBJ databases">
        <title>Ladona fulva Genome sequencing and assembly.</title>
        <authorList>
            <person name="Murali S."/>
            <person name="Richards S."/>
            <person name="Bandaranaike D."/>
            <person name="Bellair M."/>
            <person name="Blankenburg K."/>
            <person name="Chao H."/>
            <person name="Dinh H."/>
            <person name="Doddapaneni H."/>
            <person name="Dugan-Rocha S."/>
            <person name="Elkadiri S."/>
            <person name="Gnanaolivu R."/>
            <person name="Hernandez B."/>
            <person name="Skinner E."/>
            <person name="Javaid M."/>
            <person name="Lee S."/>
            <person name="Li M."/>
            <person name="Ming W."/>
            <person name="Munidasa M."/>
            <person name="Muniz J."/>
            <person name="Nguyen L."/>
            <person name="Hughes D."/>
            <person name="Osuji N."/>
            <person name="Pu L.-L."/>
            <person name="Puazo M."/>
            <person name="Qu C."/>
            <person name="Quiroz J."/>
            <person name="Raj R."/>
            <person name="Weissenberger G."/>
            <person name="Xin Y."/>
            <person name="Zou X."/>
            <person name="Han Y."/>
            <person name="Worley K."/>
            <person name="Muzny D."/>
            <person name="Gibbs R."/>
        </authorList>
    </citation>
    <scope>NUCLEOTIDE SEQUENCE</scope>
    <source>
        <strain evidence="3">Sampled in the wild</strain>
    </source>
</reference>
<dbReference type="Proteomes" id="UP000792457">
    <property type="component" value="Unassembled WGS sequence"/>
</dbReference>
<evidence type="ECO:0008006" key="5">
    <source>
        <dbReference type="Google" id="ProtNLM"/>
    </source>
</evidence>